<feature type="domain" description="SsuA/THI5-like" evidence="2">
    <location>
        <begin position="39"/>
        <end position="252"/>
    </location>
</feature>
<dbReference type="EMBL" id="JALP01000051">
    <property type="protein sequence ID" value="THG91736.1"/>
    <property type="molecule type" value="Genomic_DNA"/>
</dbReference>
<evidence type="ECO:0000313" key="6">
    <source>
        <dbReference type="Proteomes" id="UP000297014"/>
    </source>
</evidence>
<feature type="chain" id="PRO_5038290324" evidence="1">
    <location>
        <begin position="22"/>
        <end position="311"/>
    </location>
</feature>
<accession>A0A094XI74</accession>
<reference evidence="3 5" key="1">
    <citation type="journal article" date="2014" name="Genome Announc.">
        <title>Draft Genome Sequence of Bacillus alcalophilus AV1934, a Classic Alkaliphile Isolated from Human Feces in 1934.</title>
        <authorList>
            <person name="Attie O."/>
            <person name="Jayaprakash A."/>
            <person name="Shah H."/>
            <person name="Paulsen I.T."/>
            <person name="Morino M."/>
            <person name="Takahashi Y."/>
            <person name="Narumi I."/>
            <person name="Sachidanandam R."/>
            <person name="Satoh K."/>
            <person name="Ito M."/>
            <person name="Krulwich T.A."/>
        </authorList>
    </citation>
    <scope>NUCLEOTIDE SEQUENCE [LARGE SCALE GENOMIC DNA]</scope>
    <source>
        <strain evidence="3 5">AV1934</strain>
    </source>
</reference>
<keyword evidence="1" id="KW-0732">Signal</keyword>
<evidence type="ECO:0000313" key="4">
    <source>
        <dbReference type="EMBL" id="THG91736.1"/>
    </source>
</evidence>
<dbReference type="STRING" id="1218173.BALCAV_0204510"/>
<comment type="caution">
    <text evidence="3">The sequence shown here is derived from an EMBL/GenBank/DDBJ whole genome shotgun (WGS) entry which is preliminary data.</text>
</comment>
<dbReference type="PANTHER" id="PTHR31528:SF3">
    <property type="entry name" value="THIAMINE BIOSYNTHESIS PROTEIN HI_0357-RELATED"/>
    <property type="match status" value="1"/>
</dbReference>
<organism evidence="3 5">
    <name type="scientific">Alkalihalobacillus alcalophilus ATCC 27647 = CGMCC 1.3604</name>
    <dbReference type="NCBI Taxonomy" id="1218173"/>
    <lineage>
        <taxon>Bacteria</taxon>
        <taxon>Bacillati</taxon>
        <taxon>Bacillota</taxon>
        <taxon>Bacilli</taxon>
        <taxon>Bacillales</taxon>
        <taxon>Bacillaceae</taxon>
        <taxon>Alkalihalobacillus</taxon>
    </lineage>
</organism>
<feature type="signal peptide" evidence="1">
    <location>
        <begin position="1"/>
        <end position="21"/>
    </location>
</feature>
<dbReference type="InterPro" id="IPR015168">
    <property type="entry name" value="SsuA/THI5"/>
</dbReference>
<gene>
    <name evidence="4" type="ORF">AJ85_02550</name>
    <name evidence="3" type="ORF">BALCAV_0204510</name>
</gene>
<protein>
    <submittedName>
        <fullName evidence="3">ABC transporter substrate-binding protein</fullName>
    </submittedName>
</protein>
<keyword evidence="5" id="KW-1185">Reference proteome</keyword>
<evidence type="ECO:0000259" key="2">
    <source>
        <dbReference type="Pfam" id="PF09084"/>
    </source>
</evidence>
<dbReference type="SUPFAM" id="SSF53850">
    <property type="entry name" value="Periplasmic binding protein-like II"/>
    <property type="match status" value="1"/>
</dbReference>
<dbReference type="eggNOG" id="COG0715">
    <property type="taxonomic scope" value="Bacteria"/>
</dbReference>
<name>A0A094XI74_ALKAL</name>
<dbReference type="EMBL" id="ALPT02000010">
    <property type="protein sequence ID" value="KGA98490.1"/>
    <property type="molecule type" value="Genomic_DNA"/>
</dbReference>
<dbReference type="Gene3D" id="3.40.190.10">
    <property type="entry name" value="Periplasmic binding protein-like II"/>
    <property type="match status" value="2"/>
</dbReference>
<evidence type="ECO:0000256" key="1">
    <source>
        <dbReference type="SAM" id="SignalP"/>
    </source>
</evidence>
<dbReference type="AlphaFoldDB" id="A0A094XI74"/>
<reference evidence="4 6" key="2">
    <citation type="submission" date="2014-01" db="EMBL/GenBank/DDBJ databases">
        <title>Draft genome sequencing of Bacillus alcalophilus CGMCC 1.3604.</title>
        <authorList>
            <person name="Yang J."/>
            <person name="Diao L."/>
            <person name="Yang S."/>
        </authorList>
    </citation>
    <scope>NUCLEOTIDE SEQUENCE [LARGE SCALE GENOMIC DNA]</scope>
    <source>
        <strain evidence="4 6">CGMCC 1.3604</strain>
    </source>
</reference>
<evidence type="ECO:0000313" key="5">
    <source>
        <dbReference type="Proteomes" id="UP000002754"/>
    </source>
</evidence>
<sequence length="311" mass="34984">MKKVFLSLLIGFSLFLGACQANSNSELEKVEIMLDWYPNAVHTFLYTALEKGYFEEEGLDVNIVFPANPTDPISLTAAGSIPFALSYQPDIILAQEEGLPVTSIAPIVRSPLNHVLFLTKQGYERPADLEGKTVGYPGIPLNEALLKTMVEADGGDFSQVEMIDIGFELGASIISERTDAIIGAYINHEYPVLKHEGHDIQYFNPVDYDVPVYHELVLITNEAMQEEKPEIVEAFWNAAEKGYQDVKADPEQSLEILLNNQDEANFPLNKTVEQESLSILLEKMESDTEAFGHQEESQWQEIREWLLQSRE</sequence>
<proteinExistence type="predicted"/>
<dbReference type="CDD" id="cd13651">
    <property type="entry name" value="PBP2_ThiY"/>
    <property type="match status" value="1"/>
</dbReference>
<dbReference type="PROSITE" id="PS51257">
    <property type="entry name" value="PROKAR_LIPOPROTEIN"/>
    <property type="match status" value="1"/>
</dbReference>
<evidence type="ECO:0000313" key="3">
    <source>
        <dbReference type="EMBL" id="KGA98490.1"/>
    </source>
</evidence>
<dbReference type="OrthoDB" id="9815602at2"/>
<dbReference type="GO" id="GO:0009228">
    <property type="term" value="P:thiamine biosynthetic process"/>
    <property type="evidence" value="ECO:0007669"/>
    <property type="project" value="InterPro"/>
</dbReference>
<dbReference type="Pfam" id="PF09084">
    <property type="entry name" value="NMT1"/>
    <property type="match status" value="1"/>
</dbReference>
<dbReference type="RefSeq" id="WP_003323990.1">
    <property type="nucleotide sequence ID" value="NZ_ALPT02000010.1"/>
</dbReference>
<dbReference type="Proteomes" id="UP000002754">
    <property type="component" value="Unassembled WGS sequence"/>
</dbReference>
<dbReference type="InterPro" id="IPR027939">
    <property type="entry name" value="NMT1/THI5"/>
</dbReference>
<dbReference type="Proteomes" id="UP000297014">
    <property type="component" value="Unassembled WGS sequence"/>
</dbReference>
<dbReference type="PANTHER" id="PTHR31528">
    <property type="entry name" value="4-AMINO-5-HYDROXYMETHYL-2-METHYLPYRIMIDINE PHOSPHATE SYNTHASE THI11-RELATED"/>
    <property type="match status" value="1"/>
</dbReference>